<feature type="compositionally biased region" description="Polar residues" evidence="1">
    <location>
        <begin position="55"/>
        <end position="68"/>
    </location>
</feature>
<feature type="non-terminal residue" evidence="2">
    <location>
        <position position="1"/>
    </location>
</feature>
<feature type="compositionally biased region" description="Low complexity" evidence="1">
    <location>
        <begin position="69"/>
        <end position="104"/>
    </location>
</feature>
<dbReference type="AlphaFoldDB" id="A0A3L8QBU9"/>
<name>A0A3L8QBU9_CHLGU</name>
<evidence type="ECO:0000256" key="1">
    <source>
        <dbReference type="SAM" id="MobiDB-lite"/>
    </source>
</evidence>
<gene>
    <name evidence="2" type="ORF">DV515_00017541</name>
</gene>
<accession>A0A3L8QBU9</accession>
<feature type="compositionally biased region" description="Basic and acidic residues" evidence="1">
    <location>
        <begin position="11"/>
        <end position="24"/>
    </location>
</feature>
<evidence type="ECO:0000313" key="3">
    <source>
        <dbReference type="Proteomes" id="UP000276834"/>
    </source>
</evidence>
<sequence length="167" mass="17869">GLAGKTGVLGRQREEGKGELEQRVHRTPPGKSTLCGAGQHQVPAAPGQPHRCPSLQATERGPSQTQLWSAGSDPAASSCSDPATPSCSDPAAPSSSNPAAPSSSEQLHCPALTRQHWLVPIRQHHPVLTRQHHLVPTQQHRPVLTHQHRLVLNSCTVQFQPGSTIQF</sequence>
<comment type="caution">
    <text evidence="2">The sequence shown here is derived from an EMBL/GenBank/DDBJ whole genome shotgun (WGS) entry which is preliminary data.</text>
</comment>
<proteinExistence type="predicted"/>
<keyword evidence="3" id="KW-1185">Reference proteome</keyword>
<feature type="region of interest" description="Disordered" evidence="1">
    <location>
        <begin position="1"/>
        <end position="106"/>
    </location>
</feature>
<dbReference type="EMBL" id="QUSF01001253">
    <property type="protein sequence ID" value="RLV64392.1"/>
    <property type="molecule type" value="Genomic_DNA"/>
</dbReference>
<organism evidence="2 3">
    <name type="scientific">Chloebia gouldiae</name>
    <name type="common">Gouldian finch</name>
    <name type="synonym">Erythrura gouldiae</name>
    <dbReference type="NCBI Taxonomy" id="44316"/>
    <lineage>
        <taxon>Eukaryota</taxon>
        <taxon>Metazoa</taxon>
        <taxon>Chordata</taxon>
        <taxon>Craniata</taxon>
        <taxon>Vertebrata</taxon>
        <taxon>Euteleostomi</taxon>
        <taxon>Archelosauria</taxon>
        <taxon>Archosauria</taxon>
        <taxon>Dinosauria</taxon>
        <taxon>Saurischia</taxon>
        <taxon>Theropoda</taxon>
        <taxon>Coelurosauria</taxon>
        <taxon>Aves</taxon>
        <taxon>Neognathae</taxon>
        <taxon>Neoaves</taxon>
        <taxon>Telluraves</taxon>
        <taxon>Australaves</taxon>
        <taxon>Passeriformes</taxon>
        <taxon>Passeroidea</taxon>
        <taxon>Passeridae</taxon>
        <taxon>Chloebia</taxon>
    </lineage>
</organism>
<evidence type="ECO:0000313" key="2">
    <source>
        <dbReference type="EMBL" id="RLV64392.1"/>
    </source>
</evidence>
<reference evidence="2 3" key="1">
    <citation type="journal article" date="2018" name="Proc. R. Soc. B">
        <title>A non-coding region near Follistatin controls head colour polymorphism in the Gouldian finch.</title>
        <authorList>
            <person name="Toomey M.B."/>
            <person name="Marques C.I."/>
            <person name="Andrade P."/>
            <person name="Araujo P.M."/>
            <person name="Sabatino S."/>
            <person name="Gazda M.A."/>
            <person name="Afonso S."/>
            <person name="Lopes R.J."/>
            <person name="Corbo J.C."/>
            <person name="Carneiro M."/>
        </authorList>
    </citation>
    <scope>NUCLEOTIDE SEQUENCE [LARGE SCALE GENOMIC DNA]</scope>
    <source>
        <strain evidence="2">Red01</strain>
        <tissue evidence="2">Muscle</tissue>
    </source>
</reference>
<protein>
    <submittedName>
        <fullName evidence="2">Uncharacterized protein</fullName>
    </submittedName>
</protein>
<dbReference type="Proteomes" id="UP000276834">
    <property type="component" value="Unassembled WGS sequence"/>
</dbReference>